<dbReference type="Pfam" id="PF00656">
    <property type="entry name" value="Peptidase_C14"/>
    <property type="match status" value="1"/>
</dbReference>
<dbReference type="EMBL" id="NIVC01000401">
    <property type="protein sequence ID" value="PAA83861.1"/>
    <property type="molecule type" value="Genomic_DNA"/>
</dbReference>
<evidence type="ECO:0000256" key="8">
    <source>
        <dbReference type="SAM" id="MobiDB-lite"/>
    </source>
</evidence>
<dbReference type="AlphaFoldDB" id="A0A267GCW3"/>
<dbReference type="PROSITE" id="PS01122">
    <property type="entry name" value="CASPASE_CYS"/>
    <property type="match status" value="1"/>
</dbReference>
<feature type="non-terminal residue" evidence="12">
    <location>
        <position position="1"/>
    </location>
</feature>
<feature type="compositionally biased region" description="Low complexity" evidence="8">
    <location>
        <begin position="1"/>
        <end position="19"/>
    </location>
</feature>
<feature type="domain" description="Caspase family p10" evidence="9">
    <location>
        <begin position="203"/>
        <end position="297"/>
    </location>
</feature>
<keyword evidence="13" id="KW-1185">Reference proteome</keyword>
<comment type="caution">
    <text evidence="12">The sequence shown here is derived from an EMBL/GenBank/DDBJ whole genome shotgun (WGS) entry which is preliminary data.</text>
</comment>
<evidence type="ECO:0000256" key="1">
    <source>
        <dbReference type="ARBA" id="ARBA00010134"/>
    </source>
</evidence>
<dbReference type="InterPro" id="IPR011600">
    <property type="entry name" value="Pept_C14_caspase"/>
</dbReference>
<name>A0A267GCW3_9PLAT</name>
<protein>
    <recommendedName>
        <fullName evidence="14">Caspase family p20 domain-containing protein</fullName>
    </recommendedName>
</protein>
<dbReference type="GO" id="GO:0043525">
    <property type="term" value="P:positive regulation of neuron apoptotic process"/>
    <property type="evidence" value="ECO:0007669"/>
    <property type="project" value="TreeGrafter"/>
</dbReference>
<evidence type="ECO:0000256" key="2">
    <source>
        <dbReference type="ARBA" id="ARBA00022670"/>
    </source>
</evidence>
<dbReference type="InterPro" id="IPR029030">
    <property type="entry name" value="Caspase-like_dom_sf"/>
</dbReference>
<dbReference type="SMART" id="SM00115">
    <property type="entry name" value="CASc"/>
    <property type="match status" value="1"/>
</dbReference>
<accession>A0A267GCW3</accession>
<organism evidence="12 13">
    <name type="scientific">Macrostomum lignano</name>
    <dbReference type="NCBI Taxonomy" id="282301"/>
    <lineage>
        <taxon>Eukaryota</taxon>
        <taxon>Metazoa</taxon>
        <taxon>Spiralia</taxon>
        <taxon>Lophotrochozoa</taxon>
        <taxon>Platyhelminthes</taxon>
        <taxon>Rhabditophora</taxon>
        <taxon>Macrostomorpha</taxon>
        <taxon>Macrostomida</taxon>
        <taxon>Macrostomidae</taxon>
        <taxon>Macrostomum</taxon>
    </lineage>
</organism>
<evidence type="ECO:0000313" key="12">
    <source>
        <dbReference type="EMBL" id="PAA83861.1"/>
    </source>
</evidence>
<keyword evidence="5" id="KW-0788">Thiol protease</keyword>
<dbReference type="SUPFAM" id="SSF52129">
    <property type="entry name" value="Caspase-like"/>
    <property type="match status" value="1"/>
</dbReference>
<dbReference type="STRING" id="282301.A0A267GCW3"/>
<dbReference type="PROSITE" id="PS01121">
    <property type="entry name" value="CASPASE_HIS"/>
    <property type="match status" value="1"/>
</dbReference>
<dbReference type="InterPro" id="IPR001309">
    <property type="entry name" value="Pept_C14_p20"/>
</dbReference>
<dbReference type="OrthoDB" id="6116485at2759"/>
<dbReference type="Proteomes" id="UP000215902">
    <property type="component" value="Unassembled WGS sequence"/>
</dbReference>
<dbReference type="PROSITE" id="PS50207">
    <property type="entry name" value="CASPASE_P10"/>
    <property type="match status" value="1"/>
</dbReference>
<evidence type="ECO:0000313" key="13">
    <source>
        <dbReference type="Proteomes" id="UP000215902"/>
    </source>
</evidence>
<dbReference type="CDD" id="cd00032">
    <property type="entry name" value="CASc"/>
    <property type="match status" value="1"/>
</dbReference>
<evidence type="ECO:0000259" key="9">
    <source>
        <dbReference type="PROSITE" id="PS50207"/>
    </source>
</evidence>
<evidence type="ECO:0000256" key="5">
    <source>
        <dbReference type="ARBA" id="ARBA00022807"/>
    </source>
</evidence>
<keyword evidence="6" id="KW-0865">Zymogen</keyword>
<dbReference type="InterPro" id="IPR002398">
    <property type="entry name" value="Pept_C14"/>
</dbReference>
<dbReference type="Gene3D" id="3.40.50.1460">
    <property type="match status" value="1"/>
</dbReference>
<dbReference type="GO" id="GO:0006508">
    <property type="term" value="P:proteolysis"/>
    <property type="evidence" value="ECO:0007669"/>
    <property type="project" value="UniProtKB-KW"/>
</dbReference>
<dbReference type="PANTHER" id="PTHR10454:SF232">
    <property type="entry name" value="AT03047P-RELATED"/>
    <property type="match status" value="1"/>
</dbReference>
<dbReference type="PANTHER" id="PTHR10454">
    <property type="entry name" value="CASPASE"/>
    <property type="match status" value="1"/>
</dbReference>
<gene>
    <name evidence="11" type="ORF">BOX15_Mlig002506g1</name>
    <name evidence="12" type="ORF">BOX15_Mlig013149g1</name>
</gene>
<keyword evidence="3" id="KW-0053">Apoptosis</keyword>
<sequence length="298" mass="33312">QECTMSDSVSQQDADQVDAGLFRRGGGRRDPPPPLEPPTGGNPAPKLAEYQMNHPKRGLCLIFNQVTFDPRTGQSTRIGSDVDADNLERSFKQLGFSIMPFRDLSCEKIVSVIKETARKDHSNYDCVAVVLLSHGENGAIYGSDGKIKMEKLFRLLRPDYCPTLAGKPKLFFIQACRGSEYDKGCEVADGDNGTGRDEEDGGKLSRIPLESDFLYFYSTPPGYYSWRNDIQGSWFIQQLCHVLQRYGDSDELGHLLLMVQQAVAGNYQSNTNDDSTSGMKEIPVSVSTLRKLVYFRRK</sequence>
<evidence type="ECO:0000256" key="3">
    <source>
        <dbReference type="ARBA" id="ARBA00022703"/>
    </source>
</evidence>
<proteinExistence type="inferred from homology"/>
<dbReference type="PROSITE" id="PS50208">
    <property type="entry name" value="CASPASE_P20"/>
    <property type="match status" value="1"/>
</dbReference>
<dbReference type="GO" id="GO:0004197">
    <property type="term" value="F:cysteine-type endopeptidase activity"/>
    <property type="evidence" value="ECO:0007669"/>
    <property type="project" value="InterPro"/>
</dbReference>
<dbReference type="InterPro" id="IPR033139">
    <property type="entry name" value="Caspase_cys_AS"/>
</dbReference>
<dbReference type="InterPro" id="IPR015917">
    <property type="entry name" value="Pept_C14A"/>
</dbReference>
<dbReference type="GO" id="GO:0005737">
    <property type="term" value="C:cytoplasm"/>
    <property type="evidence" value="ECO:0007669"/>
    <property type="project" value="TreeGrafter"/>
</dbReference>
<keyword evidence="4" id="KW-0378">Hydrolase</keyword>
<comment type="similarity">
    <text evidence="1 7">Belongs to the peptidase C14A family.</text>
</comment>
<dbReference type="InterPro" id="IPR002138">
    <property type="entry name" value="Pept_C14_p10"/>
</dbReference>
<dbReference type="EMBL" id="NIVC01000835">
    <property type="protein sequence ID" value="PAA76232.1"/>
    <property type="molecule type" value="Genomic_DNA"/>
</dbReference>
<evidence type="ECO:0000256" key="7">
    <source>
        <dbReference type="RuleBase" id="RU003971"/>
    </source>
</evidence>
<evidence type="ECO:0000256" key="4">
    <source>
        <dbReference type="ARBA" id="ARBA00022801"/>
    </source>
</evidence>
<evidence type="ECO:0008006" key="14">
    <source>
        <dbReference type="Google" id="ProtNLM"/>
    </source>
</evidence>
<feature type="region of interest" description="Disordered" evidence="8">
    <location>
        <begin position="1"/>
        <end position="47"/>
    </location>
</feature>
<feature type="domain" description="Caspase family p20" evidence="10">
    <location>
        <begin position="56"/>
        <end position="180"/>
    </location>
</feature>
<dbReference type="FunFam" id="3.40.50.1460:FF:000001">
    <property type="entry name" value="Caspase-3 preproprotein"/>
    <property type="match status" value="1"/>
</dbReference>
<evidence type="ECO:0000256" key="6">
    <source>
        <dbReference type="ARBA" id="ARBA00023145"/>
    </source>
</evidence>
<dbReference type="GO" id="GO:0006915">
    <property type="term" value="P:apoptotic process"/>
    <property type="evidence" value="ECO:0007669"/>
    <property type="project" value="UniProtKB-KW"/>
</dbReference>
<dbReference type="PRINTS" id="PR00376">
    <property type="entry name" value="IL1BCENZYME"/>
</dbReference>
<dbReference type="InterPro" id="IPR016129">
    <property type="entry name" value="Caspase_his_AS"/>
</dbReference>
<evidence type="ECO:0000259" key="10">
    <source>
        <dbReference type="PROSITE" id="PS50208"/>
    </source>
</evidence>
<reference evidence="12 13" key="1">
    <citation type="submission" date="2017-06" db="EMBL/GenBank/DDBJ databases">
        <title>A platform for efficient transgenesis in Macrostomum lignano, a flatworm model organism for stem cell research.</title>
        <authorList>
            <person name="Berezikov E."/>
        </authorList>
    </citation>
    <scope>NUCLEOTIDE SEQUENCE [LARGE SCALE GENOMIC DNA]</scope>
    <source>
        <strain evidence="12">DV1</strain>
        <tissue evidence="12">Whole organism</tissue>
    </source>
</reference>
<evidence type="ECO:0000313" key="11">
    <source>
        <dbReference type="EMBL" id="PAA76232.1"/>
    </source>
</evidence>
<keyword evidence="2" id="KW-0645">Protease</keyword>